<keyword evidence="1" id="KW-1133">Transmembrane helix</keyword>
<dbReference type="Proteomes" id="UP000199516">
    <property type="component" value="Unassembled WGS sequence"/>
</dbReference>
<accession>A0A1I1ZJJ9</accession>
<name>A0A1I1ZJJ9_9BACI</name>
<keyword evidence="3" id="KW-1185">Reference proteome</keyword>
<dbReference type="AlphaFoldDB" id="A0A1I1ZJJ9"/>
<gene>
    <name evidence="2" type="ORF">SAMN05192532_101264</name>
</gene>
<sequence length="86" mass="9816">MRLIALSILVIPGILSMVGIKLIRDVMFQELLQPFPFLWMQFLAGAGLLVFGIWFIAGFIRYRDKKNRKVVIQVPEQSNEPPSNKG</sequence>
<dbReference type="RefSeq" id="WP_091656346.1">
    <property type="nucleotide sequence ID" value="NZ_FONT01000001.1"/>
</dbReference>
<organism evidence="2 3">
    <name type="scientific">Alteribacillus iranensis</name>
    <dbReference type="NCBI Taxonomy" id="930128"/>
    <lineage>
        <taxon>Bacteria</taxon>
        <taxon>Bacillati</taxon>
        <taxon>Bacillota</taxon>
        <taxon>Bacilli</taxon>
        <taxon>Bacillales</taxon>
        <taxon>Bacillaceae</taxon>
        <taxon>Alteribacillus</taxon>
    </lineage>
</organism>
<dbReference type="EMBL" id="FONT01000001">
    <property type="protein sequence ID" value="SFE31528.1"/>
    <property type="molecule type" value="Genomic_DNA"/>
</dbReference>
<dbReference type="OrthoDB" id="2989757at2"/>
<protein>
    <recommendedName>
        <fullName evidence="4">DUF2627 domain-containing protein</fullName>
    </recommendedName>
</protein>
<evidence type="ECO:0000313" key="2">
    <source>
        <dbReference type="EMBL" id="SFE31528.1"/>
    </source>
</evidence>
<evidence type="ECO:0000313" key="3">
    <source>
        <dbReference type="Proteomes" id="UP000199516"/>
    </source>
</evidence>
<evidence type="ECO:0000256" key="1">
    <source>
        <dbReference type="SAM" id="Phobius"/>
    </source>
</evidence>
<dbReference type="InterPro" id="IPR020138">
    <property type="entry name" value="Uncharacterised_YqzF"/>
</dbReference>
<keyword evidence="1" id="KW-0812">Transmembrane</keyword>
<dbReference type="STRING" id="930128.SAMN05192532_101264"/>
<proteinExistence type="predicted"/>
<keyword evidence="1" id="KW-0472">Membrane</keyword>
<feature type="transmembrane region" description="Helical" evidence="1">
    <location>
        <begin position="40"/>
        <end position="60"/>
    </location>
</feature>
<dbReference type="Pfam" id="PF11118">
    <property type="entry name" value="DUF2627"/>
    <property type="match status" value="1"/>
</dbReference>
<reference evidence="2 3" key="1">
    <citation type="submission" date="2016-10" db="EMBL/GenBank/DDBJ databases">
        <authorList>
            <person name="de Groot N.N."/>
        </authorList>
    </citation>
    <scope>NUCLEOTIDE SEQUENCE [LARGE SCALE GENOMIC DNA]</scope>
    <source>
        <strain evidence="2 3">DSM 23995</strain>
    </source>
</reference>
<evidence type="ECO:0008006" key="4">
    <source>
        <dbReference type="Google" id="ProtNLM"/>
    </source>
</evidence>